<dbReference type="Gene3D" id="3.40.50.12620">
    <property type="match status" value="1"/>
</dbReference>
<dbReference type="SUPFAM" id="SSF53697">
    <property type="entry name" value="SIS domain"/>
    <property type="match status" value="3"/>
</dbReference>
<keyword evidence="1" id="KW-0119">Carbohydrate metabolism</keyword>
<feature type="domain" description="SIS" evidence="3">
    <location>
        <begin position="60"/>
        <end position="275"/>
    </location>
</feature>
<evidence type="ECO:0000313" key="4">
    <source>
        <dbReference type="EMBL" id="KAJ4455898.1"/>
    </source>
</evidence>
<dbReference type="EMBL" id="JAPMOS010000090">
    <property type="protein sequence ID" value="KAJ4455898.1"/>
    <property type="molecule type" value="Genomic_DNA"/>
</dbReference>
<dbReference type="PROSITE" id="PS01272">
    <property type="entry name" value="GCKR"/>
    <property type="match status" value="1"/>
</dbReference>
<dbReference type="Gene3D" id="3.40.50.10490">
    <property type="entry name" value="Glucose-6-phosphate isomerase like protein, domain 1"/>
    <property type="match status" value="2"/>
</dbReference>
<dbReference type="InterPro" id="IPR001347">
    <property type="entry name" value="SIS_dom"/>
</dbReference>
<evidence type="ECO:0000256" key="1">
    <source>
        <dbReference type="ARBA" id="ARBA00023277"/>
    </source>
</evidence>
<dbReference type="Pfam" id="PF20741">
    <property type="entry name" value="GKRP-like_C"/>
    <property type="match status" value="1"/>
</dbReference>
<dbReference type="InterPro" id="IPR040190">
    <property type="entry name" value="MURQ/GCKR"/>
</dbReference>
<dbReference type="Proteomes" id="UP001141327">
    <property type="component" value="Unassembled WGS sequence"/>
</dbReference>
<gene>
    <name evidence="4" type="ORF">PAPYR_9112</name>
</gene>
<evidence type="ECO:0000259" key="3">
    <source>
        <dbReference type="PROSITE" id="PS51464"/>
    </source>
</evidence>
<evidence type="ECO:0000256" key="2">
    <source>
        <dbReference type="SAM" id="MobiDB-lite"/>
    </source>
</evidence>
<dbReference type="InterPro" id="IPR054017">
    <property type="entry name" value="GKRP_SIS_2"/>
</dbReference>
<reference evidence="4" key="1">
    <citation type="journal article" date="2022" name="bioRxiv">
        <title>Genomics of Preaxostyla Flagellates Illuminates Evolutionary Transitions and the Path Towards Mitochondrial Loss.</title>
        <authorList>
            <person name="Novak L.V.F."/>
            <person name="Treitli S.C."/>
            <person name="Pyrih J."/>
            <person name="Halakuc P."/>
            <person name="Pipaliya S.V."/>
            <person name="Vacek V."/>
            <person name="Brzon O."/>
            <person name="Soukal P."/>
            <person name="Eme L."/>
            <person name="Dacks J.B."/>
            <person name="Karnkowska A."/>
            <person name="Elias M."/>
            <person name="Hampl V."/>
        </authorList>
    </citation>
    <scope>NUCLEOTIDE SEQUENCE</scope>
    <source>
        <strain evidence="4">RCP-MX</strain>
    </source>
</reference>
<dbReference type="PANTHER" id="PTHR10088:SF4">
    <property type="entry name" value="GLUCOKINASE REGULATORY PROTEIN"/>
    <property type="match status" value="1"/>
</dbReference>
<feature type="region of interest" description="Disordered" evidence="2">
    <location>
        <begin position="310"/>
        <end position="351"/>
    </location>
</feature>
<organism evidence="4 5">
    <name type="scientific">Paratrimastix pyriformis</name>
    <dbReference type="NCBI Taxonomy" id="342808"/>
    <lineage>
        <taxon>Eukaryota</taxon>
        <taxon>Metamonada</taxon>
        <taxon>Preaxostyla</taxon>
        <taxon>Paratrimastigidae</taxon>
        <taxon>Paratrimastix</taxon>
    </lineage>
</organism>
<dbReference type="InterPro" id="IPR046348">
    <property type="entry name" value="SIS_dom_sf"/>
</dbReference>
<feature type="compositionally biased region" description="Low complexity" evidence="2">
    <location>
        <begin position="315"/>
        <end position="351"/>
    </location>
</feature>
<protein>
    <submittedName>
        <fullName evidence="4">Glucokinase regulatory protein</fullName>
    </submittedName>
</protein>
<dbReference type="Pfam" id="PF22198">
    <property type="entry name" value="GKRP_SIS_2"/>
    <property type="match status" value="1"/>
</dbReference>
<keyword evidence="5" id="KW-1185">Reference proteome</keyword>
<evidence type="ECO:0000313" key="5">
    <source>
        <dbReference type="Proteomes" id="UP001141327"/>
    </source>
</evidence>
<name>A0ABQ8UCW1_9EUKA</name>
<dbReference type="PANTHER" id="PTHR10088">
    <property type="entry name" value="GLUCOKINASE REGULATORY PROTEIN"/>
    <property type="match status" value="1"/>
</dbReference>
<dbReference type="InterPro" id="IPR005486">
    <property type="entry name" value="Glucokinase_regulatory_CS"/>
</dbReference>
<comment type="caution">
    <text evidence="4">The sequence shown here is derived from an EMBL/GenBank/DDBJ whole genome shotgun (WGS) entry which is preliminary data.</text>
</comment>
<sequence length="744" mass="78221">MSTITELSNNLTQDLDVANPDQILRIFRQTDSQIFNGWRDQPGLLDHSTLSAAERLSDAATECLLHSQNSLIIIAGAGTSGRLAYLCAHEFNRVLVSIGLPQCFRYLIAGGDAALVRPVEGAEDDPVKGVEEIEALCASAPVRPQRILYVGITCGMSAPYVAGQLDFMMNLYGSDASAASSRGPADMPPEGYACLMGFNPVELARKVHIEGWRGSFSDVALRLEQQQTAHPDRFIILNPVVGPEPVTGSTRMKSGTTTKILLDTCFAAAMQTLPHMRVLTAFPALGAACSGPAPAPATAQAPVGPTLIPWHSLATDTASPPGSPDSAALASGGSPPSGGSPTSGSSLLHPALLDLSPLPPPASGPFRAPDHHLDVAGAAPAGTVSAPLERLSIQDMFLAFERTVRAVYLLPAGSATHPLASPISHCGQALARGGHLYYLGTGVQGIVGLVDASECPPTFGASVDDVRGFVEGGWAALATQGQGEGLPVEDPREGRLFRVGWDEFERVFLPKLTPNDVVVAAGVVPQGPAAGHDHRPDSMLTDRQLLLLHDSAPATRILLAIHSFPSAGPLPAALTQSADICVPLVLPCGPSLVRGVTSFADLAAKLSFNAISTGAHILAGKVYQNYMIDVQISNNKLFHRATNIIRTVLGLGSRPCTVDEARDLLLCALYRQELAVLPAEVRSTDYPVRAHVARAAAGVTRVVPLAVLLGHRVPMQEALAQLQHERIVRKLVLSAAARGKSSAK</sequence>
<accession>A0ABQ8UCW1</accession>
<dbReference type="Pfam" id="PF22645">
    <property type="entry name" value="GKRP_SIS_N"/>
    <property type="match status" value="1"/>
</dbReference>
<proteinExistence type="predicted"/>
<dbReference type="PROSITE" id="PS51464">
    <property type="entry name" value="SIS"/>
    <property type="match status" value="1"/>
</dbReference>
<dbReference type="Gene3D" id="1.10.8.1080">
    <property type="match status" value="1"/>
</dbReference>